<dbReference type="Proteomes" id="UP000829494">
    <property type="component" value="Chromosome"/>
</dbReference>
<name>A0ABY3Z4E5_STRRM</name>
<dbReference type="RefSeq" id="WP_003979830.1">
    <property type="nucleotide sequence ID" value="NZ_CP043497.1"/>
</dbReference>
<sequence length="162" mass="17298">MDTISQSTVGERRADQVPLTPGQQMRAYSDDGAVVIDVAVQAVGHCHTCGTSVPFGIGEVHGSAQKYVDGPYKDGLLAAWGWTDRHLAACAKARRHLRRPATGPMTNCEAYRNLPPQEAAPVAHMAAALFHLQQAVATVSQADRASYLAGNASNRTDTTDEQ</sequence>
<dbReference type="EMBL" id="CP094298">
    <property type="protein sequence ID" value="UNZ05133.1"/>
    <property type="molecule type" value="Genomic_DNA"/>
</dbReference>
<proteinExistence type="predicted"/>
<evidence type="ECO:0000313" key="2">
    <source>
        <dbReference type="EMBL" id="UNZ05133.1"/>
    </source>
</evidence>
<reference evidence="2 3" key="1">
    <citation type="submission" date="2022-03" db="EMBL/GenBank/DDBJ databases">
        <title>Complete genome of Streptomyces rimosus ssp. rimosus R7 (=ATCC 10970).</title>
        <authorList>
            <person name="Beganovic S."/>
            <person name="Ruckert C."/>
            <person name="Busche T."/>
            <person name="Kalinowski J."/>
            <person name="Wittmann C."/>
        </authorList>
    </citation>
    <scope>NUCLEOTIDE SEQUENCE [LARGE SCALE GENOMIC DNA]</scope>
    <source>
        <strain evidence="2 3">R7</strain>
    </source>
</reference>
<dbReference type="GeneID" id="66855757"/>
<evidence type="ECO:0000313" key="3">
    <source>
        <dbReference type="Proteomes" id="UP000829494"/>
    </source>
</evidence>
<accession>A0ABY3Z4E5</accession>
<gene>
    <name evidence="2" type="ORF">SRIMR7_23535</name>
</gene>
<organism evidence="2 3">
    <name type="scientific">Streptomyces rimosus subsp. rimosus</name>
    <dbReference type="NCBI Taxonomy" id="132474"/>
    <lineage>
        <taxon>Bacteria</taxon>
        <taxon>Bacillati</taxon>
        <taxon>Actinomycetota</taxon>
        <taxon>Actinomycetes</taxon>
        <taxon>Kitasatosporales</taxon>
        <taxon>Streptomycetaceae</taxon>
        <taxon>Streptomyces</taxon>
    </lineage>
</organism>
<feature type="region of interest" description="Disordered" evidence="1">
    <location>
        <begin position="1"/>
        <end position="21"/>
    </location>
</feature>
<evidence type="ECO:0000256" key="1">
    <source>
        <dbReference type="SAM" id="MobiDB-lite"/>
    </source>
</evidence>
<keyword evidence="3" id="KW-1185">Reference proteome</keyword>
<protein>
    <submittedName>
        <fullName evidence="2">Uncharacterized protein</fullName>
    </submittedName>
</protein>